<gene>
    <name evidence="1" type="ORF">CEPIT_LOCUS25382</name>
</gene>
<sequence>MGCMPNITSFMITDDGSRAGDVGREPSGSQVNFIGVDRRFDPAAKSGSLRALSGSYHLDVKRGSENGGSEGFGNRNGKDIIFNSIYSLRFDDKRALGLATGSKEDEWSLKSAIRMTFCQSFKHISL</sequence>
<evidence type="ECO:0008006" key="3">
    <source>
        <dbReference type="Google" id="ProtNLM"/>
    </source>
</evidence>
<dbReference type="Proteomes" id="UP001152523">
    <property type="component" value="Unassembled WGS sequence"/>
</dbReference>
<proteinExistence type="predicted"/>
<protein>
    <recommendedName>
        <fullName evidence="3">Dirigent protein</fullName>
    </recommendedName>
</protein>
<reference evidence="1" key="1">
    <citation type="submission" date="2022-07" db="EMBL/GenBank/DDBJ databases">
        <authorList>
            <person name="Macas J."/>
            <person name="Novak P."/>
            <person name="Neumann P."/>
        </authorList>
    </citation>
    <scope>NUCLEOTIDE SEQUENCE</scope>
</reference>
<comment type="caution">
    <text evidence="1">The sequence shown here is derived from an EMBL/GenBank/DDBJ whole genome shotgun (WGS) entry which is preliminary data.</text>
</comment>
<accession>A0AAV0EID8</accession>
<organism evidence="1 2">
    <name type="scientific">Cuscuta epithymum</name>
    <dbReference type="NCBI Taxonomy" id="186058"/>
    <lineage>
        <taxon>Eukaryota</taxon>
        <taxon>Viridiplantae</taxon>
        <taxon>Streptophyta</taxon>
        <taxon>Embryophyta</taxon>
        <taxon>Tracheophyta</taxon>
        <taxon>Spermatophyta</taxon>
        <taxon>Magnoliopsida</taxon>
        <taxon>eudicotyledons</taxon>
        <taxon>Gunneridae</taxon>
        <taxon>Pentapetalae</taxon>
        <taxon>asterids</taxon>
        <taxon>lamiids</taxon>
        <taxon>Solanales</taxon>
        <taxon>Convolvulaceae</taxon>
        <taxon>Cuscuteae</taxon>
        <taxon>Cuscuta</taxon>
        <taxon>Cuscuta subgen. Cuscuta</taxon>
    </lineage>
</organism>
<dbReference type="EMBL" id="CAMAPF010000931">
    <property type="protein sequence ID" value="CAH9123648.1"/>
    <property type="molecule type" value="Genomic_DNA"/>
</dbReference>
<evidence type="ECO:0000313" key="2">
    <source>
        <dbReference type="Proteomes" id="UP001152523"/>
    </source>
</evidence>
<dbReference type="AlphaFoldDB" id="A0AAV0EID8"/>
<evidence type="ECO:0000313" key="1">
    <source>
        <dbReference type="EMBL" id="CAH9123648.1"/>
    </source>
</evidence>
<keyword evidence="2" id="KW-1185">Reference proteome</keyword>
<name>A0AAV0EID8_9ASTE</name>